<evidence type="ECO:0000256" key="6">
    <source>
        <dbReference type="ARBA" id="ARBA00022692"/>
    </source>
</evidence>
<evidence type="ECO:0000256" key="8">
    <source>
        <dbReference type="ARBA" id="ARBA00022989"/>
    </source>
</evidence>
<keyword evidence="7" id="KW-0653">Protein transport</keyword>
<sequence length="221" mass="23028">MSRSKQTLPGRRLQWAAWLLALALHALVLLLIGPLQAPRPAAPPPVMMALLPTAPQVELAPPVAPVQPAPASAQPVPRATPAAPAPVLASTAAQPSAAAVQAAPAPPEPVAKAVAPAETPVAKPAAPALRPAVYRAAYLNNPEPAYPPMSRRAGETGRVMLEVAISAEGRAQSVKLHISSGYPRLDMAATEAVRNWRFDPAREGERAVASLVQIPVDFTLE</sequence>
<protein>
    <submittedName>
        <fullName evidence="11">Energy transducer TonB</fullName>
    </submittedName>
</protein>
<dbReference type="InterPro" id="IPR006260">
    <property type="entry name" value="TonB/TolA_C"/>
</dbReference>
<keyword evidence="9" id="KW-0472">Membrane</keyword>
<dbReference type="RefSeq" id="WP_354601320.1">
    <property type="nucleotide sequence ID" value="NZ_JBEWZI010000011.1"/>
</dbReference>
<proteinExistence type="inferred from homology"/>
<dbReference type="Pfam" id="PF03544">
    <property type="entry name" value="TonB_C"/>
    <property type="match status" value="1"/>
</dbReference>
<dbReference type="EMBL" id="JBEWZI010000011">
    <property type="protein sequence ID" value="MET7014861.1"/>
    <property type="molecule type" value="Genomic_DNA"/>
</dbReference>
<evidence type="ECO:0000256" key="1">
    <source>
        <dbReference type="ARBA" id="ARBA00004383"/>
    </source>
</evidence>
<keyword evidence="6" id="KW-0812">Transmembrane</keyword>
<organism evidence="11 12">
    <name type="scientific">Uliginosibacterium flavum</name>
    <dbReference type="NCBI Taxonomy" id="1396831"/>
    <lineage>
        <taxon>Bacteria</taxon>
        <taxon>Pseudomonadati</taxon>
        <taxon>Pseudomonadota</taxon>
        <taxon>Betaproteobacteria</taxon>
        <taxon>Rhodocyclales</taxon>
        <taxon>Zoogloeaceae</taxon>
        <taxon>Uliginosibacterium</taxon>
    </lineage>
</organism>
<evidence type="ECO:0000256" key="7">
    <source>
        <dbReference type="ARBA" id="ARBA00022927"/>
    </source>
</evidence>
<dbReference type="InterPro" id="IPR051045">
    <property type="entry name" value="TonB-dependent_transducer"/>
</dbReference>
<keyword evidence="3" id="KW-0813">Transport</keyword>
<comment type="similarity">
    <text evidence="2">Belongs to the TonB family.</text>
</comment>
<evidence type="ECO:0000256" key="4">
    <source>
        <dbReference type="ARBA" id="ARBA00022475"/>
    </source>
</evidence>
<comment type="subcellular location">
    <subcellularLocation>
        <location evidence="1">Cell inner membrane</location>
        <topology evidence="1">Single-pass membrane protein</topology>
        <orientation evidence="1">Periplasmic side</orientation>
    </subcellularLocation>
</comment>
<evidence type="ECO:0000259" key="10">
    <source>
        <dbReference type="PROSITE" id="PS52015"/>
    </source>
</evidence>
<evidence type="ECO:0000256" key="3">
    <source>
        <dbReference type="ARBA" id="ARBA00022448"/>
    </source>
</evidence>
<accession>A0ABV2TLS3</accession>
<evidence type="ECO:0000313" key="12">
    <source>
        <dbReference type="Proteomes" id="UP001549691"/>
    </source>
</evidence>
<evidence type="ECO:0000256" key="9">
    <source>
        <dbReference type="ARBA" id="ARBA00023136"/>
    </source>
</evidence>
<evidence type="ECO:0000256" key="2">
    <source>
        <dbReference type="ARBA" id="ARBA00006555"/>
    </source>
</evidence>
<reference evidence="11 12" key="1">
    <citation type="submission" date="2024-07" db="EMBL/GenBank/DDBJ databases">
        <title>Uliginosibacterium flavum JJ3220;KACC:17644.</title>
        <authorList>
            <person name="Kim M.K."/>
        </authorList>
    </citation>
    <scope>NUCLEOTIDE SEQUENCE [LARGE SCALE GENOMIC DNA]</scope>
    <source>
        <strain evidence="11 12">KACC:17644</strain>
    </source>
</reference>
<dbReference type="Gene3D" id="3.30.1150.10">
    <property type="match status" value="1"/>
</dbReference>
<dbReference type="PROSITE" id="PS52015">
    <property type="entry name" value="TONB_CTD"/>
    <property type="match status" value="1"/>
</dbReference>
<dbReference type="SUPFAM" id="SSF74653">
    <property type="entry name" value="TolA/TonB C-terminal domain"/>
    <property type="match status" value="1"/>
</dbReference>
<gene>
    <name evidence="11" type="ORF">ABXR19_11730</name>
</gene>
<dbReference type="Proteomes" id="UP001549691">
    <property type="component" value="Unassembled WGS sequence"/>
</dbReference>
<dbReference type="PANTHER" id="PTHR33446:SF2">
    <property type="entry name" value="PROTEIN TONB"/>
    <property type="match status" value="1"/>
</dbReference>
<dbReference type="NCBIfam" id="TIGR01352">
    <property type="entry name" value="tonB_Cterm"/>
    <property type="match status" value="1"/>
</dbReference>
<keyword evidence="5" id="KW-0997">Cell inner membrane</keyword>
<keyword evidence="8" id="KW-1133">Transmembrane helix</keyword>
<feature type="domain" description="TonB C-terminal" evidence="10">
    <location>
        <begin position="131"/>
        <end position="221"/>
    </location>
</feature>
<dbReference type="InterPro" id="IPR037682">
    <property type="entry name" value="TonB_C"/>
</dbReference>
<name>A0ABV2TLS3_9RHOO</name>
<keyword evidence="4" id="KW-1003">Cell membrane</keyword>
<evidence type="ECO:0000256" key="5">
    <source>
        <dbReference type="ARBA" id="ARBA00022519"/>
    </source>
</evidence>
<evidence type="ECO:0000313" key="11">
    <source>
        <dbReference type="EMBL" id="MET7014861.1"/>
    </source>
</evidence>
<dbReference type="PANTHER" id="PTHR33446">
    <property type="entry name" value="PROTEIN TONB-RELATED"/>
    <property type="match status" value="1"/>
</dbReference>
<comment type="caution">
    <text evidence="11">The sequence shown here is derived from an EMBL/GenBank/DDBJ whole genome shotgun (WGS) entry which is preliminary data.</text>
</comment>
<keyword evidence="12" id="KW-1185">Reference proteome</keyword>